<protein>
    <submittedName>
        <fullName evidence="2">Uncharacterized protein</fullName>
    </submittedName>
</protein>
<evidence type="ECO:0000256" key="1">
    <source>
        <dbReference type="SAM" id="Phobius"/>
    </source>
</evidence>
<feature type="transmembrane region" description="Helical" evidence="1">
    <location>
        <begin position="38"/>
        <end position="59"/>
    </location>
</feature>
<sequence>MRRPTIYLFIALHLEVALIFAGLTILLFAFLKGGNDSIPIMTNILPASLISFSLGYLAGEYLPWEKLPPWARFWLGLGVFYAIFVISSLLGFYIMGLIYGNLSDDYWRLFYDFFLFTSIFILLIGCVLGIYLSKLKKF</sequence>
<keyword evidence="1" id="KW-1133">Transmembrane helix</keyword>
<organism evidence="2 3">
    <name type="scientific">Capnocytophaga granulosa</name>
    <dbReference type="NCBI Taxonomy" id="45242"/>
    <lineage>
        <taxon>Bacteria</taxon>
        <taxon>Pseudomonadati</taxon>
        <taxon>Bacteroidota</taxon>
        <taxon>Flavobacteriia</taxon>
        <taxon>Flavobacteriales</taxon>
        <taxon>Flavobacteriaceae</taxon>
        <taxon>Capnocytophaga</taxon>
    </lineage>
</organism>
<evidence type="ECO:0000313" key="3">
    <source>
        <dbReference type="Proteomes" id="UP000182771"/>
    </source>
</evidence>
<keyword evidence="1" id="KW-0812">Transmembrane</keyword>
<reference evidence="2 3" key="1">
    <citation type="submission" date="2016-10" db="EMBL/GenBank/DDBJ databases">
        <authorList>
            <person name="Varghese N."/>
            <person name="Submissions S."/>
        </authorList>
    </citation>
    <scope>NUCLEOTIDE SEQUENCE [LARGE SCALE GENOMIC DNA]</scope>
    <source>
        <strain evidence="2 3">DSM 11449</strain>
    </source>
</reference>
<dbReference type="EMBL" id="FNND01000005">
    <property type="protein sequence ID" value="SDW88694.1"/>
    <property type="molecule type" value="Genomic_DNA"/>
</dbReference>
<name>A0A1H2X8A3_9FLAO</name>
<comment type="caution">
    <text evidence="2">The sequence shown here is derived from an EMBL/GenBank/DDBJ whole genome shotgun (WGS) entry which is preliminary data.</text>
</comment>
<keyword evidence="1" id="KW-0472">Membrane</keyword>
<dbReference type="OrthoDB" id="9892922at2"/>
<accession>A0A1H2X8A3</accession>
<dbReference type="Proteomes" id="UP000182771">
    <property type="component" value="Unassembled WGS sequence"/>
</dbReference>
<evidence type="ECO:0000313" key="2">
    <source>
        <dbReference type="EMBL" id="SDW88694.1"/>
    </source>
</evidence>
<dbReference type="GeneID" id="85016767"/>
<dbReference type="AlphaFoldDB" id="A0A1H2X8A3"/>
<feature type="transmembrane region" description="Helical" evidence="1">
    <location>
        <begin position="109"/>
        <end position="132"/>
    </location>
</feature>
<proteinExistence type="predicted"/>
<dbReference type="RefSeq" id="WP_016420863.1">
    <property type="nucleotide sequence ID" value="NZ_FNND01000005.1"/>
</dbReference>
<feature type="transmembrane region" description="Helical" evidence="1">
    <location>
        <begin position="6"/>
        <end position="31"/>
    </location>
</feature>
<keyword evidence="3" id="KW-1185">Reference proteome</keyword>
<gene>
    <name evidence="2" type="ORF">SAMN05444420_10513</name>
</gene>
<feature type="transmembrane region" description="Helical" evidence="1">
    <location>
        <begin position="79"/>
        <end position="102"/>
    </location>
</feature>